<evidence type="ECO:0000256" key="2">
    <source>
        <dbReference type="ARBA" id="ARBA00022643"/>
    </source>
</evidence>
<dbReference type="InterPro" id="IPR003680">
    <property type="entry name" value="Flavodoxin_fold"/>
</dbReference>
<dbReference type="GO" id="GO:0016655">
    <property type="term" value="F:oxidoreductase activity, acting on NAD(P)H, quinone or similar compound as acceptor"/>
    <property type="evidence" value="ECO:0007669"/>
    <property type="project" value="InterPro"/>
</dbReference>
<evidence type="ECO:0000313" key="9">
    <source>
        <dbReference type="Proteomes" id="UP000034166"/>
    </source>
</evidence>
<dbReference type="EC" id="1.6.5.-" evidence="6"/>
<dbReference type="RefSeq" id="WP_046526416.1">
    <property type="nucleotide sequence ID" value="NZ_LAYY01000101.1"/>
</dbReference>
<dbReference type="AlphaFoldDB" id="A0A0M2SG57"/>
<sequence>MPKLLYITANPKSDVRLSKGAQIGEVFLDTFLQERPDVELERMHLYEMEIPQIDMDLLYARAKLSFMGYSFEQLSAGEQEKFTAMHALADRFIDADYYVFVTPIWNLGAPAILKAFMDNMFLINKTFISTPEGPKGLLTGRKAIHIQTRGGIYSTGPLADFEMGDQYITKVLTFLGMDVMDTVVAEGMDHFPKKAPEIMAKAKEKAVESAKEMAGSKVSIQLKAGLS</sequence>
<feature type="domain" description="Flavodoxin-like fold" evidence="7">
    <location>
        <begin position="3"/>
        <end position="208"/>
    </location>
</feature>
<comment type="catalytic activity">
    <reaction evidence="6">
        <text>2 a quinone + NADH + H(+) = 2 a 1,4-benzosemiquinone + NAD(+)</text>
        <dbReference type="Rhea" id="RHEA:65952"/>
        <dbReference type="ChEBI" id="CHEBI:15378"/>
        <dbReference type="ChEBI" id="CHEBI:57540"/>
        <dbReference type="ChEBI" id="CHEBI:57945"/>
        <dbReference type="ChEBI" id="CHEBI:132124"/>
        <dbReference type="ChEBI" id="CHEBI:134225"/>
    </reaction>
</comment>
<evidence type="ECO:0000256" key="5">
    <source>
        <dbReference type="ARBA" id="ARBA00048542"/>
    </source>
</evidence>
<dbReference type="InterPro" id="IPR029039">
    <property type="entry name" value="Flavoprotein-like_sf"/>
</dbReference>
<dbReference type="PANTHER" id="PTHR43741">
    <property type="entry name" value="FMN-DEPENDENT NADH-AZOREDUCTASE 1"/>
    <property type="match status" value="1"/>
</dbReference>
<comment type="caution">
    <text evidence="8">The sequence shown here is derived from an EMBL/GenBank/DDBJ whole genome shotgun (WGS) entry which is preliminary data.</text>
</comment>
<comment type="catalytic activity">
    <reaction evidence="5">
        <text>N,N-dimethyl-1,4-phenylenediamine + anthranilate + 2 NAD(+) = 2-(4-dimethylaminophenyl)diazenylbenzoate + 2 NADH + 2 H(+)</text>
        <dbReference type="Rhea" id="RHEA:55872"/>
        <dbReference type="ChEBI" id="CHEBI:15378"/>
        <dbReference type="ChEBI" id="CHEBI:15783"/>
        <dbReference type="ChEBI" id="CHEBI:16567"/>
        <dbReference type="ChEBI" id="CHEBI:57540"/>
        <dbReference type="ChEBI" id="CHEBI:57945"/>
        <dbReference type="ChEBI" id="CHEBI:71579"/>
        <dbReference type="EC" id="1.7.1.17"/>
    </reaction>
    <physiologicalReaction direction="right-to-left" evidence="5">
        <dbReference type="Rhea" id="RHEA:55874"/>
    </physiologicalReaction>
</comment>
<dbReference type="InterPro" id="IPR023048">
    <property type="entry name" value="NADH:quinone_OxRdtase_FMN_depd"/>
</dbReference>
<evidence type="ECO:0000256" key="3">
    <source>
        <dbReference type="ARBA" id="ARBA00023002"/>
    </source>
</evidence>
<dbReference type="Proteomes" id="UP000034166">
    <property type="component" value="Unassembled WGS sequence"/>
</dbReference>
<comment type="caution">
    <text evidence="6">Lacks conserved residue(s) required for the propagation of feature annotation.</text>
</comment>
<dbReference type="GO" id="GO:0010181">
    <property type="term" value="F:FMN binding"/>
    <property type="evidence" value="ECO:0007669"/>
    <property type="project" value="UniProtKB-UniRule"/>
</dbReference>
<dbReference type="PANTHER" id="PTHR43741:SF7">
    <property type="entry name" value="FMN-DEPENDENT NADH:QUINONE OXIDOREDUCTASE"/>
    <property type="match status" value="1"/>
</dbReference>
<dbReference type="Gene3D" id="3.40.50.360">
    <property type="match status" value="1"/>
</dbReference>
<name>A0A0M2SG57_9BACI</name>
<proteinExistence type="inferred from homology"/>
<evidence type="ECO:0000259" key="7">
    <source>
        <dbReference type="Pfam" id="PF02525"/>
    </source>
</evidence>
<keyword evidence="3 6" id="KW-0560">Oxidoreductase</keyword>
<comment type="function">
    <text evidence="6">Quinone reductase that provides resistance to thiol-specific stress caused by electrophilic quinones.</text>
</comment>
<comment type="similarity">
    <text evidence="6">Belongs to the azoreductase type 1 family.</text>
</comment>
<dbReference type="EMBL" id="LAYY01000101">
    <property type="protein sequence ID" value="KKK33268.1"/>
    <property type="molecule type" value="Genomic_DNA"/>
</dbReference>
<dbReference type="EC" id="1.7.1.17" evidence="6"/>
<dbReference type="PATRIC" id="fig|1408103.3.peg.5494"/>
<comment type="cofactor">
    <cofactor evidence="6">
        <name>FMN</name>
        <dbReference type="ChEBI" id="CHEBI:58210"/>
    </cofactor>
    <text evidence="6">Binds 1 FMN per subunit.</text>
</comment>
<comment type="subunit">
    <text evidence="6">Homodimer.</text>
</comment>
<dbReference type="OrthoDB" id="9805013at2"/>
<organism evidence="8 9">
    <name type="scientific">Mesobacillus campisalis</name>
    <dbReference type="NCBI Taxonomy" id="1408103"/>
    <lineage>
        <taxon>Bacteria</taxon>
        <taxon>Bacillati</taxon>
        <taxon>Bacillota</taxon>
        <taxon>Bacilli</taxon>
        <taxon>Bacillales</taxon>
        <taxon>Bacillaceae</taxon>
        <taxon>Mesobacillus</taxon>
    </lineage>
</organism>
<comment type="function">
    <text evidence="6">Also exhibits azoreductase activity. Catalyzes the reductive cleavage of the azo bond in aromatic azo compounds to the corresponding amines.</text>
</comment>
<dbReference type="InterPro" id="IPR050104">
    <property type="entry name" value="FMN-dep_NADH:Q_OxRdtase_AzoR1"/>
</dbReference>
<keyword evidence="2 6" id="KW-0288">FMN</keyword>
<evidence type="ECO:0000256" key="4">
    <source>
        <dbReference type="ARBA" id="ARBA00023027"/>
    </source>
</evidence>
<protein>
    <recommendedName>
        <fullName evidence="6">FMN dependent NADH:quinone oxidoreductase</fullName>
        <ecNumber evidence="6">1.6.5.-</ecNumber>
    </recommendedName>
    <alternativeName>
        <fullName evidence="6">Azo-dye reductase</fullName>
    </alternativeName>
    <alternativeName>
        <fullName evidence="6">FMN-dependent NADH-azo compound oxidoreductase</fullName>
    </alternativeName>
    <alternativeName>
        <fullName evidence="6">FMN-dependent NADH-azoreductase</fullName>
        <ecNumber evidence="6">1.7.1.17</ecNumber>
    </alternativeName>
</protein>
<reference evidence="8 9" key="1">
    <citation type="submission" date="2015-04" db="EMBL/GenBank/DDBJ databases">
        <title>Taxonomic description and genome sequence of Bacillus campisalis sp. nov., a novel member of the genus Bacillus isolated from solar saltern.</title>
        <authorList>
            <person name="Mathan Kumar R."/>
            <person name="Kaur G."/>
            <person name="Kumar A."/>
            <person name="Singh N.K."/>
            <person name="Kaur N."/>
            <person name="Kumar N."/>
            <person name="Mayilraj S."/>
        </authorList>
    </citation>
    <scope>NUCLEOTIDE SEQUENCE [LARGE SCALE GENOMIC DNA]</scope>
    <source>
        <strain evidence="8 9">SA2-6</strain>
    </source>
</reference>
<dbReference type="GO" id="GO:0009055">
    <property type="term" value="F:electron transfer activity"/>
    <property type="evidence" value="ECO:0007669"/>
    <property type="project" value="UniProtKB-UniRule"/>
</dbReference>
<dbReference type="GO" id="GO:0016652">
    <property type="term" value="F:oxidoreductase activity, acting on NAD(P)H as acceptor"/>
    <property type="evidence" value="ECO:0007669"/>
    <property type="project" value="UniProtKB-UniRule"/>
</dbReference>
<keyword evidence="1 6" id="KW-0285">Flavoprotein</keyword>
<dbReference type="HAMAP" id="MF_01216">
    <property type="entry name" value="Azoreductase_type1"/>
    <property type="match status" value="1"/>
</dbReference>
<dbReference type="SUPFAM" id="SSF52218">
    <property type="entry name" value="Flavoproteins"/>
    <property type="match status" value="1"/>
</dbReference>
<keyword evidence="9" id="KW-1185">Reference proteome</keyword>
<evidence type="ECO:0000256" key="6">
    <source>
        <dbReference type="HAMAP-Rule" id="MF_01216"/>
    </source>
</evidence>
<evidence type="ECO:0000313" key="8">
    <source>
        <dbReference type="EMBL" id="KKK33268.1"/>
    </source>
</evidence>
<evidence type="ECO:0000256" key="1">
    <source>
        <dbReference type="ARBA" id="ARBA00022630"/>
    </source>
</evidence>
<keyword evidence="4 6" id="KW-0520">NAD</keyword>
<accession>A0A0M2SG57</accession>
<gene>
    <name evidence="6" type="primary">azoR</name>
    <name evidence="8" type="ORF">WQ57_25450</name>
</gene>
<dbReference type="Pfam" id="PF02525">
    <property type="entry name" value="Flavodoxin_2"/>
    <property type="match status" value="1"/>
</dbReference>
<feature type="binding site" evidence="6">
    <location>
        <begin position="148"/>
        <end position="151"/>
    </location>
    <ligand>
        <name>FMN</name>
        <dbReference type="ChEBI" id="CHEBI:58210"/>
    </ligand>
</feature>